<dbReference type="GO" id="GO:0005524">
    <property type="term" value="F:ATP binding"/>
    <property type="evidence" value="ECO:0007669"/>
    <property type="project" value="UniProtKB-KW"/>
</dbReference>
<accession>A0ABN3GIA9</accession>
<dbReference type="Proteomes" id="UP001501218">
    <property type="component" value="Unassembled WGS sequence"/>
</dbReference>
<organism evidence="6 7">
    <name type="scientific">Saccharopolyspora halophila</name>
    <dbReference type="NCBI Taxonomy" id="405551"/>
    <lineage>
        <taxon>Bacteria</taxon>
        <taxon>Bacillati</taxon>
        <taxon>Actinomycetota</taxon>
        <taxon>Actinomycetes</taxon>
        <taxon>Pseudonocardiales</taxon>
        <taxon>Pseudonocardiaceae</taxon>
        <taxon>Saccharopolyspora</taxon>
    </lineage>
</organism>
<dbReference type="RefSeq" id="WP_344132928.1">
    <property type="nucleotide sequence ID" value="NZ_BAAARA010000010.1"/>
</dbReference>
<evidence type="ECO:0000256" key="3">
    <source>
        <dbReference type="ARBA" id="ARBA00022840"/>
    </source>
</evidence>
<keyword evidence="1" id="KW-0677">Repeat</keyword>
<evidence type="ECO:0000259" key="5">
    <source>
        <dbReference type="PROSITE" id="PS50893"/>
    </source>
</evidence>
<dbReference type="EMBL" id="BAAARA010000010">
    <property type="protein sequence ID" value="GAA2352327.1"/>
    <property type="molecule type" value="Genomic_DNA"/>
</dbReference>
<feature type="compositionally biased region" description="Basic and acidic residues" evidence="4">
    <location>
        <begin position="243"/>
        <end position="264"/>
    </location>
</feature>
<keyword evidence="7" id="KW-1185">Reference proteome</keyword>
<gene>
    <name evidence="6" type="ORF">GCM10009854_32870</name>
</gene>
<evidence type="ECO:0000313" key="6">
    <source>
        <dbReference type="EMBL" id="GAA2352327.1"/>
    </source>
</evidence>
<comment type="caution">
    <text evidence="6">The sequence shown here is derived from an EMBL/GenBank/DDBJ whole genome shotgun (WGS) entry which is preliminary data.</text>
</comment>
<feature type="domain" description="ABC transporter" evidence="5">
    <location>
        <begin position="329"/>
        <end position="543"/>
    </location>
</feature>
<dbReference type="PANTHER" id="PTHR19211:SF6">
    <property type="entry name" value="BLL7188 PROTEIN"/>
    <property type="match status" value="1"/>
</dbReference>
<evidence type="ECO:0000256" key="4">
    <source>
        <dbReference type="SAM" id="MobiDB-lite"/>
    </source>
</evidence>
<proteinExistence type="predicted"/>
<dbReference type="PANTHER" id="PTHR19211">
    <property type="entry name" value="ATP-BINDING TRANSPORT PROTEIN-RELATED"/>
    <property type="match status" value="1"/>
</dbReference>
<dbReference type="InterPro" id="IPR003593">
    <property type="entry name" value="AAA+_ATPase"/>
</dbReference>
<dbReference type="InterPro" id="IPR003439">
    <property type="entry name" value="ABC_transporter-like_ATP-bd"/>
</dbReference>
<feature type="region of interest" description="Disordered" evidence="4">
    <location>
        <begin position="288"/>
        <end position="323"/>
    </location>
</feature>
<dbReference type="Gene3D" id="3.40.50.300">
    <property type="entry name" value="P-loop containing nucleotide triphosphate hydrolases"/>
    <property type="match status" value="2"/>
</dbReference>
<name>A0ABN3GIA9_9PSEU</name>
<keyword evidence="2" id="KW-0547">Nucleotide-binding</keyword>
<reference evidence="6 7" key="1">
    <citation type="journal article" date="2019" name="Int. J. Syst. Evol. Microbiol.">
        <title>The Global Catalogue of Microorganisms (GCM) 10K type strain sequencing project: providing services to taxonomists for standard genome sequencing and annotation.</title>
        <authorList>
            <consortium name="The Broad Institute Genomics Platform"/>
            <consortium name="The Broad Institute Genome Sequencing Center for Infectious Disease"/>
            <person name="Wu L."/>
            <person name="Ma J."/>
        </authorList>
    </citation>
    <scope>NUCLEOTIDE SEQUENCE [LARGE SCALE GENOMIC DNA]</scope>
    <source>
        <strain evidence="6 7">JCM 16221</strain>
    </source>
</reference>
<sequence length="551" mass="59285">MTPPAPTPVTCAQLSFAFTDGTPVLNDLTAGFAPGRTGLIGTNGSGKSTLLRLLAGRLTPTSGQVVTTAAPAYLPQQVTLDVTLRVDEALGIAEQRRALAAIEAGEVTQDHLDTIGQDWDVEERARWTLAQLGLDGIDPDRTVGELSGGQVVLLHLAALLLARPRVLLLDEPTNNLDPQARQRVRDTLETWTAGVLIVVTHDRELLERVDRIAELRDGQLSLHTGGLSSYEQALATSQQAAQRDLRAAEAAEREHHRGLAETRARTARRNKAGRATADGMPRIVAGARKRAAQESAGKLHAVQQARAEAARRRREQAERRVREDPEIRVRLPETTVPARRTVATLRGARLPHGSRARLDLDVQGPERIALLGRNGAGKTTLLRLLAGHLAAAEGQVNVPVPARLLPQRLDVLDDARTVADNVADHAPELTTTELRGHLARFLFSGTRADQTAATLSGGERLRAALATVLLARPAPQLLLLDEPTNNLDRASVAALTSALASFRGALVLAGHDLQFLQACQPTRWLLLDEELTDTTSQQATALLAPPRGDPD</sequence>
<dbReference type="Pfam" id="PF00005">
    <property type="entry name" value="ABC_tran"/>
    <property type="match status" value="2"/>
</dbReference>
<dbReference type="InterPro" id="IPR027417">
    <property type="entry name" value="P-loop_NTPase"/>
</dbReference>
<keyword evidence="3 6" id="KW-0067">ATP-binding</keyword>
<evidence type="ECO:0000256" key="2">
    <source>
        <dbReference type="ARBA" id="ARBA00022741"/>
    </source>
</evidence>
<dbReference type="InterPro" id="IPR050611">
    <property type="entry name" value="ABCF"/>
</dbReference>
<feature type="domain" description="ABC transporter" evidence="5">
    <location>
        <begin position="9"/>
        <end position="242"/>
    </location>
</feature>
<dbReference type="SMART" id="SM00382">
    <property type="entry name" value="AAA"/>
    <property type="match status" value="2"/>
</dbReference>
<dbReference type="SUPFAM" id="SSF52540">
    <property type="entry name" value="P-loop containing nucleoside triphosphate hydrolases"/>
    <property type="match status" value="2"/>
</dbReference>
<dbReference type="PROSITE" id="PS50893">
    <property type="entry name" value="ABC_TRANSPORTER_2"/>
    <property type="match status" value="2"/>
</dbReference>
<feature type="region of interest" description="Disordered" evidence="4">
    <location>
        <begin position="233"/>
        <end position="276"/>
    </location>
</feature>
<protein>
    <submittedName>
        <fullName evidence="6">ATP-binding cassette domain-containing protein</fullName>
    </submittedName>
</protein>
<evidence type="ECO:0000256" key="1">
    <source>
        <dbReference type="ARBA" id="ARBA00022737"/>
    </source>
</evidence>
<evidence type="ECO:0000313" key="7">
    <source>
        <dbReference type="Proteomes" id="UP001501218"/>
    </source>
</evidence>